<dbReference type="InterPro" id="IPR015424">
    <property type="entry name" value="PyrdxlP-dep_Trfase"/>
</dbReference>
<dbReference type="InterPro" id="IPR016454">
    <property type="entry name" value="Cysteine_dSase"/>
</dbReference>
<dbReference type="Gene3D" id="1.10.260.50">
    <property type="match status" value="1"/>
</dbReference>
<evidence type="ECO:0000256" key="1">
    <source>
        <dbReference type="ARBA" id="ARBA00001933"/>
    </source>
</evidence>
<comment type="catalytic activity">
    <reaction evidence="9">
        <text>(sulfur carrier)-H + L-cysteine = (sulfur carrier)-SH + L-alanine</text>
        <dbReference type="Rhea" id="RHEA:43892"/>
        <dbReference type="Rhea" id="RHEA-COMP:14737"/>
        <dbReference type="Rhea" id="RHEA-COMP:14739"/>
        <dbReference type="ChEBI" id="CHEBI:29917"/>
        <dbReference type="ChEBI" id="CHEBI:35235"/>
        <dbReference type="ChEBI" id="CHEBI:57972"/>
        <dbReference type="ChEBI" id="CHEBI:64428"/>
        <dbReference type="EC" id="2.8.1.7"/>
    </reaction>
</comment>
<dbReference type="InterPro" id="IPR000192">
    <property type="entry name" value="Aminotrans_V_dom"/>
</dbReference>
<dbReference type="EC" id="2.8.1.7" evidence="3"/>
<dbReference type="Pfam" id="PF00266">
    <property type="entry name" value="Aminotran_5"/>
    <property type="match status" value="2"/>
</dbReference>
<dbReference type="GO" id="GO:0031071">
    <property type="term" value="F:cysteine desulfurase activity"/>
    <property type="evidence" value="ECO:0007669"/>
    <property type="project" value="UniProtKB-EC"/>
</dbReference>
<dbReference type="Gene3D" id="3.90.1150.10">
    <property type="entry name" value="Aspartate Aminotransferase, domain 1"/>
    <property type="match status" value="1"/>
</dbReference>
<evidence type="ECO:0000256" key="10">
    <source>
        <dbReference type="RuleBase" id="RU004504"/>
    </source>
</evidence>
<dbReference type="PROSITE" id="PS00595">
    <property type="entry name" value="AA_TRANSFER_CLASS_5"/>
    <property type="match status" value="1"/>
</dbReference>
<dbReference type="PANTHER" id="PTHR11601">
    <property type="entry name" value="CYSTEINE DESULFURYLASE FAMILY MEMBER"/>
    <property type="match status" value="1"/>
</dbReference>
<organism evidence="12 13">
    <name type="scientific">Candidatus Falkowbacteria bacterium CG10_big_fil_rev_8_21_14_0_10_37_14</name>
    <dbReference type="NCBI Taxonomy" id="1974561"/>
    <lineage>
        <taxon>Bacteria</taxon>
        <taxon>Candidatus Falkowiibacteriota</taxon>
    </lineage>
</organism>
<evidence type="ECO:0000313" key="12">
    <source>
        <dbReference type="EMBL" id="PIT95778.1"/>
    </source>
</evidence>
<evidence type="ECO:0000256" key="6">
    <source>
        <dbReference type="ARBA" id="ARBA00022898"/>
    </source>
</evidence>
<name>A0A2M6WSK7_9BACT</name>
<keyword evidence="8" id="KW-0411">Iron-sulfur</keyword>
<evidence type="ECO:0000256" key="8">
    <source>
        <dbReference type="ARBA" id="ARBA00023014"/>
    </source>
</evidence>
<evidence type="ECO:0000256" key="2">
    <source>
        <dbReference type="ARBA" id="ARBA00006490"/>
    </source>
</evidence>
<comment type="caution">
    <text evidence="12">The sequence shown here is derived from an EMBL/GenBank/DDBJ whole genome shotgun (WGS) entry which is preliminary data.</text>
</comment>
<dbReference type="AlphaFoldDB" id="A0A2M6WSK7"/>
<evidence type="ECO:0000313" key="13">
    <source>
        <dbReference type="Proteomes" id="UP000228533"/>
    </source>
</evidence>
<dbReference type="GO" id="GO:0046872">
    <property type="term" value="F:metal ion binding"/>
    <property type="evidence" value="ECO:0007669"/>
    <property type="project" value="UniProtKB-KW"/>
</dbReference>
<accession>A0A2M6WSK7</accession>
<feature type="domain" description="Aminotransferase class V" evidence="11">
    <location>
        <begin position="3"/>
        <end position="173"/>
    </location>
</feature>
<feature type="domain" description="Aminotransferase class V" evidence="11">
    <location>
        <begin position="195"/>
        <end position="391"/>
    </location>
</feature>
<evidence type="ECO:0000259" key="11">
    <source>
        <dbReference type="Pfam" id="PF00266"/>
    </source>
</evidence>
<dbReference type="InterPro" id="IPR015421">
    <property type="entry name" value="PyrdxlP-dep_Trfase_major"/>
</dbReference>
<sequence length="421" mass="45405">MSIYFDHSATTPMDSKVLEAMQPYWQEHFGNASSIHSYGGQAAVAVDMARAKIAEILQVKPTEIIFTSGATEANNLAIKGLVNGLKLRGIICPHIITSAVEHDAVLEPLNLLEAEKQITLTILPVNKQGIVSAEDLRQAIKPETVLVSVMYVNSEVGSVQPITELSTVVKQANNEKLANWSHLSVSERGDKPQLIYFHSDATQAPNYFDCGLENLGVDMLSLSAHKMYGPKGSGLLAVKGNVPLVALLHGGHHERNWRSGTLNVPGIVGLGEALALATLNREKNAVKVAEVRDYLVKRIVEEMSKVVLNTPLENNSPSHAHFSFLGAEGESILMALDLEAGIAVSTGSACASNTLGASKVLLAMGIKVEDTHGAIRFTLGKHNTREDIDELMKHLPGVVKKFRDMAPDLTPYQGKGVTAHH</sequence>
<reference evidence="13" key="1">
    <citation type="submission" date="2017-09" db="EMBL/GenBank/DDBJ databases">
        <title>Depth-based differentiation of microbial function through sediment-hosted aquifers and enrichment of novel symbionts in the deep terrestrial subsurface.</title>
        <authorList>
            <person name="Probst A.J."/>
            <person name="Ladd B."/>
            <person name="Jarett J.K."/>
            <person name="Geller-Mcgrath D.E."/>
            <person name="Sieber C.M.K."/>
            <person name="Emerson J.B."/>
            <person name="Anantharaman K."/>
            <person name="Thomas B.C."/>
            <person name="Malmstrom R."/>
            <person name="Stieglmeier M."/>
            <person name="Klingl A."/>
            <person name="Woyke T."/>
            <person name="Ryan C.M."/>
            <person name="Banfield J.F."/>
        </authorList>
    </citation>
    <scope>NUCLEOTIDE SEQUENCE [LARGE SCALE GENOMIC DNA]</scope>
</reference>
<evidence type="ECO:0000256" key="9">
    <source>
        <dbReference type="ARBA" id="ARBA00050776"/>
    </source>
</evidence>
<gene>
    <name evidence="12" type="ORF">COT94_04295</name>
</gene>
<comment type="cofactor">
    <cofactor evidence="1 10">
        <name>pyridoxal 5'-phosphate</name>
        <dbReference type="ChEBI" id="CHEBI:597326"/>
    </cofactor>
</comment>
<evidence type="ECO:0000256" key="5">
    <source>
        <dbReference type="ARBA" id="ARBA00022723"/>
    </source>
</evidence>
<keyword evidence="6" id="KW-0663">Pyridoxal phosphate</keyword>
<keyword evidence="5" id="KW-0479">Metal-binding</keyword>
<keyword evidence="7" id="KW-0408">Iron</keyword>
<dbReference type="InterPro" id="IPR020578">
    <property type="entry name" value="Aminotrans_V_PyrdxlP_BS"/>
</dbReference>
<dbReference type="Gene3D" id="3.40.640.10">
    <property type="entry name" value="Type I PLP-dependent aspartate aminotransferase-like (Major domain)"/>
    <property type="match status" value="1"/>
</dbReference>
<proteinExistence type="inferred from homology"/>
<dbReference type="InterPro" id="IPR015422">
    <property type="entry name" value="PyrdxlP-dep_Trfase_small"/>
</dbReference>
<evidence type="ECO:0000256" key="4">
    <source>
        <dbReference type="ARBA" id="ARBA00022679"/>
    </source>
</evidence>
<dbReference type="EMBL" id="PFAM01000023">
    <property type="protein sequence ID" value="PIT95778.1"/>
    <property type="molecule type" value="Genomic_DNA"/>
</dbReference>
<evidence type="ECO:0000256" key="3">
    <source>
        <dbReference type="ARBA" id="ARBA00012239"/>
    </source>
</evidence>
<comment type="similarity">
    <text evidence="2">Belongs to the class-V pyridoxal-phosphate-dependent aminotransferase family. NifS/IscS subfamily.</text>
</comment>
<protein>
    <recommendedName>
        <fullName evidence="3">cysteine desulfurase</fullName>
        <ecNumber evidence="3">2.8.1.7</ecNumber>
    </recommendedName>
</protein>
<dbReference type="Proteomes" id="UP000228533">
    <property type="component" value="Unassembled WGS sequence"/>
</dbReference>
<dbReference type="PIRSF" id="PIRSF005572">
    <property type="entry name" value="NifS"/>
    <property type="match status" value="1"/>
</dbReference>
<keyword evidence="4" id="KW-0808">Transferase</keyword>
<dbReference type="PANTHER" id="PTHR11601:SF34">
    <property type="entry name" value="CYSTEINE DESULFURASE"/>
    <property type="match status" value="1"/>
</dbReference>
<dbReference type="GO" id="GO:0051536">
    <property type="term" value="F:iron-sulfur cluster binding"/>
    <property type="evidence" value="ECO:0007669"/>
    <property type="project" value="UniProtKB-KW"/>
</dbReference>
<evidence type="ECO:0000256" key="7">
    <source>
        <dbReference type="ARBA" id="ARBA00023004"/>
    </source>
</evidence>
<dbReference type="SUPFAM" id="SSF53383">
    <property type="entry name" value="PLP-dependent transferases"/>
    <property type="match status" value="1"/>
</dbReference>